<dbReference type="AlphaFoldDB" id="A0AA86VAJ6"/>
<dbReference type="GO" id="GO:0006457">
    <property type="term" value="P:protein folding"/>
    <property type="evidence" value="ECO:0007669"/>
    <property type="project" value="InterPro"/>
</dbReference>
<feature type="compositionally biased region" description="Basic and acidic residues" evidence="6">
    <location>
        <begin position="243"/>
        <end position="253"/>
    </location>
</feature>
<dbReference type="Gene3D" id="2.40.100.10">
    <property type="entry name" value="Cyclophilin-like"/>
    <property type="match status" value="1"/>
</dbReference>
<feature type="compositionally biased region" description="Basic and acidic residues" evidence="6">
    <location>
        <begin position="629"/>
        <end position="643"/>
    </location>
</feature>
<feature type="region of interest" description="Disordered" evidence="6">
    <location>
        <begin position="243"/>
        <end position="719"/>
    </location>
</feature>
<evidence type="ECO:0000313" key="9">
    <source>
        <dbReference type="Proteomes" id="UP001189624"/>
    </source>
</evidence>
<evidence type="ECO:0000256" key="5">
    <source>
        <dbReference type="ARBA" id="ARBA00023235"/>
    </source>
</evidence>
<evidence type="ECO:0000259" key="7">
    <source>
        <dbReference type="PROSITE" id="PS50072"/>
    </source>
</evidence>
<comment type="catalytic activity">
    <reaction evidence="1">
        <text>[protein]-peptidylproline (omega=180) = [protein]-peptidylproline (omega=0)</text>
        <dbReference type="Rhea" id="RHEA:16237"/>
        <dbReference type="Rhea" id="RHEA-COMP:10747"/>
        <dbReference type="Rhea" id="RHEA-COMP:10748"/>
        <dbReference type="ChEBI" id="CHEBI:83833"/>
        <dbReference type="ChEBI" id="CHEBI:83834"/>
        <dbReference type="EC" id="5.2.1.8"/>
    </reaction>
</comment>
<feature type="compositionally biased region" description="Basic and acidic residues" evidence="6">
    <location>
        <begin position="381"/>
        <end position="403"/>
    </location>
</feature>
<proteinExistence type="inferred from homology"/>
<dbReference type="CDD" id="cd01926">
    <property type="entry name" value="cyclophilin_ABH_like"/>
    <property type="match status" value="1"/>
</dbReference>
<feature type="compositionally biased region" description="Low complexity" evidence="6">
    <location>
        <begin position="690"/>
        <end position="701"/>
    </location>
</feature>
<comment type="similarity">
    <text evidence="2">Belongs to the cyclophilin-type PPIase family.</text>
</comment>
<feature type="compositionally biased region" description="Basic and acidic residues" evidence="6">
    <location>
        <begin position="462"/>
        <end position="471"/>
    </location>
</feature>
<feature type="compositionally biased region" description="Basic residues" evidence="6">
    <location>
        <begin position="327"/>
        <end position="365"/>
    </location>
</feature>
<dbReference type="PANTHER" id="PTHR11071">
    <property type="entry name" value="PEPTIDYL-PROLYL CIS-TRANS ISOMERASE"/>
    <property type="match status" value="1"/>
</dbReference>
<feature type="compositionally biased region" description="Low complexity" evidence="6">
    <location>
        <begin position="296"/>
        <end position="305"/>
    </location>
</feature>
<dbReference type="Proteomes" id="UP001189624">
    <property type="component" value="Chromosome 1"/>
</dbReference>
<feature type="compositionally biased region" description="Acidic residues" evidence="6">
    <location>
        <begin position="306"/>
        <end position="318"/>
    </location>
</feature>
<gene>
    <name evidence="8" type="ORF">AYBTSS11_LOCUS3227</name>
</gene>
<dbReference type="PROSITE" id="PS50072">
    <property type="entry name" value="CSA_PPIASE_2"/>
    <property type="match status" value="1"/>
</dbReference>
<evidence type="ECO:0000256" key="3">
    <source>
        <dbReference type="ARBA" id="ARBA00013194"/>
    </source>
</evidence>
<keyword evidence="4" id="KW-0697">Rotamase</keyword>
<dbReference type="InterPro" id="IPR020892">
    <property type="entry name" value="Cyclophilin-type_PPIase_CS"/>
</dbReference>
<dbReference type="InterPro" id="IPR002130">
    <property type="entry name" value="Cyclophilin-type_PPIase_dom"/>
</dbReference>
<feature type="compositionally biased region" description="Basic and acidic residues" evidence="6">
    <location>
        <begin position="420"/>
        <end position="436"/>
    </location>
</feature>
<dbReference type="Gramene" id="rna-AYBTSS11_LOCUS3227">
    <property type="protein sequence ID" value="CAJ1903215.1"/>
    <property type="gene ID" value="gene-AYBTSS11_LOCUS3227"/>
</dbReference>
<dbReference type="GO" id="GO:0016018">
    <property type="term" value="F:cyclosporin A binding"/>
    <property type="evidence" value="ECO:0007669"/>
    <property type="project" value="TreeGrafter"/>
</dbReference>
<organism evidence="8 9">
    <name type="scientific">Sphenostylis stenocarpa</name>
    <dbReference type="NCBI Taxonomy" id="92480"/>
    <lineage>
        <taxon>Eukaryota</taxon>
        <taxon>Viridiplantae</taxon>
        <taxon>Streptophyta</taxon>
        <taxon>Embryophyta</taxon>
        <taxon>Tracheophyta</taxon>
        <taxon>Spermatophyta</taxon>
        <taxon>Magnoliopsida</taxon>
        <taxon>eudicotyledons</taxon>
        <taxon>Gunneridae</taxon>
        <taxon>Pentapetalae</taxon>
        <taxon>rosids</taxon>
        <taxon>fabids</taxon>
        <taxon>Fabales</taxon>
        <taxon>Fabaceae</taxon>
        <taxon>Papilionoideae</taxon>
        <taxon>50 kb inversion clade</taxon>
        <taxon>NPAAA clade</taxon>
        <taxon>indigoferoid/millettioid clade</taxon>
        <taxon>Phaseoleae</taxon>
        <taxon>Sphenostylis</taxon>
    </lineage>
</organism>
<dbReference type="GO" id="GO:0003755">
    <property type="term" value="F:peptidyl-prolyl cis-trans isomerase activity"/>
    <property type="evidence" value="ECO:0007669"/>
    <property type="project" value="UniProtKB-KW"/>
</dbReference>
<feature type="compositionally biased region" description="Basic residues" evidence="6">
    <location>
        <begin position="277"/>
        <end position="294"/>
    </location>
</feature>
<evidence type="ECO:0000256" key="4">
    <source>
        <dbReference type="ARBA" id="ARBA00023110"/>
    </source>
</evidence>
<evidence type="ECO:0000256" key="6">
    <source>
        <dbReference type="SAM" id="MobiDB-lite"/>
    </source>
</evidence>
<accession>A0AA86VAJ6</accession>
<dbReference type="EC" id="5.2.1.8" evidence="3"/>
<sequence length="719" mass="80293">MKEQSDYNPWPKKNALPLSEDEEEPFFEVCETEPSPPSIAFMVSSNLSFLSVLSSRIQGQFEPLVMSLEKNPRVFLDVSIDGDPVERIVIQLFASIVPKTAENFRALCTGEKGIGESTAKPLHYKGTSFHRIIRGFMAQGGDFSRGNGTGGESIYGGKFADENFKLTHDGPGFLSMANSGPNTNGSQFFITFKRQPHLDGKHVVFGKVVNGIDVLKKIELVGTSDGKPTQPVKIIDCGEVSETKTQHTVEKEKGNRRKSGKPLTSDDSSESSDKNSRVKRKKSSKETRKKRRRYSTSDSDSYSPDSESDSASDSESDSSDSSSSSYGKHRKRRNKRKHGKKRRIGRKQRKRSRHSRSRRSKHKSRRSSEDSSDSTSGSSSGDEKTDRKTHADNKAQRKLETEKQSSSLPQQGQIIPEQTTDTKGRSTVDKQSHEEGELSPENGAFVNNGHDTQAEFSKPAKQHADSDDSNHNRSASPGRSPTRDSGELNKGRALLLASPGPKASEPAAPKHGQGFSKSPSPNGMPKRIKKGRGFTERYAFARRYRTPSPVRSPRTYRYGDRNIRRNFDRNTSYRSYSERSPPRRYRSPPGGRNRPRYHSRRSRSRSNSRSPVRGRFRDRGRSRSPRRSLSPEDRRPPISDRLKSRLGPRSAERLADRRGRSKSNSRSNDSSRSRSPDATPPKRYDKRTSVSRSRSRSSSSSGQKGLVSYGDASPDSGAK</sequence>
<dbReference type="FunFam" id="2.40.100.10:FF:000022">
    <property type="entry name" value="Peptidyl-prolyl cis-trans isomerase CYP95"/>
    <property type="match status" value="1"/>
</dbReference>
<dbReference type="InterPro" id="IPR029000">
    <property type="entry name" value="Cyclophilin-like_dom_sf"/>
</dbReference>
<name>A0AA86VAJ6_9FABA</name>
<evidence type="ECO:0000256" key="2">
    <source>
        <dbReference type="ARBA" id="ARBA00007365"/>
    </source>
</evidence>
<dbReference type="PANTHER" id="PTHR11071:SF447">
    <property type="entry name" value="PEPTIDYL-PROLYL CIS-TRANS ISOMERASE CYP63"/>
    <property type="match status" value="1"/>
</dbReference>
<feature type="compositionally biased region" description="Basic and acidic residues" evidence="6">
    <location>
        <begin position="669"/>
        <end position="688"/>
    </location>
</feature>
<feature type="compositionally biased region" description="Basic and acidic residues" evidence="6">
    <location>
        <begin position="481"/>
        <end position="490"/>
    </location>
</feature>
<reference evidence="8" key="1">
    <citation type="submission" date="2023-10" db="EMBL/GenBank/DDBJ databases">
        <authorList>
            <person name="Domelevo Entfellner J.-B."/>
        </authorList>
    </citation>
    <scope>NUCLEOTIDE SEQUENCE</scope>
</reference>
<evidence type="ECO:0000256" key="1">
    <source>
        <dbReference type="ARBA" id="ARBA00000971"/>
    </source>
</evidence>
<keyword evidence="9" id="KW-1185">Reference proteome</keyword>
<feature type="compositionally biased region" description="Basic residues" evidence="6">
    <location>
        <begin position="593"/>
        <end position="614"/>
    </location>
</feature>
<evidence type="ECO:0000313" key="8">
    <source>
        <dbReference type="EMBL" id="CAJ1903215.1"/>
    </source>
</evidence>
<dbReference type="PROSITE" id="PS00170">
    <property type="entry name" value="CSA_PPIASE_1"/>
    <property type="match status" value="1"/>
</dbReference>
<dbReference type="SUPFAM" id="SSF50891">
    <property type="entry name" value="Cyclophilin-like"/>
    <property type="match status" value="1"/>
</dbReference>
<dbReference type="GO" id="GO:0005737">
    <property type="term" value="C:cytoplasm"/>
    <property type="evidence" value="ECO:0007669"/>
    <property type="project" value="TreeGrafter"/>
</dbReference>
<dbReference type="Pfam" id="PF00160">
    <property type="entry name" value="Pro_isomerase"/>
    <property type="match status" value="1"/>
</dbReference>
<keyword evidence="5" id="KW-0413">Isomerase</keyword>
<dbReference type="EMBL" id="OY731398">
    <property type="protein sequence ID" value="CAJ1903215.1"/>
    <property type="molecule type" value="Genomic_DNA"/>
</dbReference>
<feature type="compositionally biased region" description="Polar residues" evidence="6">
    <location>
        <begin position="404"/>
        <end position="419"/>
    </location>
</feature>
<feature type="domain" description="PPIase cyclophilin-type" evidence="7">
    <location>
        <begin position="75"/>
        <end position="239"/>
    </location>
</feature>
<feature type="compositionally biased region" description="Basic and acidic residues" evidence="6">
    <location>
        <begin position="557"/>
        <end position="568"/>
    </location>
</feature>
<protein>
    <recommendedName>
        <fullName evidence="3">peptidylprolyl isomerase</fullName>
        <ecNumber evidence="3">5.2.1.8</ecNumber>
    </recommendedName>
</protein>
<dbReference type="PRINTS" id="PR00153">
    <property type="entry name" value="CSAPPISMRASE"/>
</dbReference>